<feature type="compositionally biased region" description="Basic and acidic residues" evidence="1">
    <location>
        <begin position="249"/>
        <end position="268"/>
    </location>
</feature>
<dbReference type="InterPro" id="IPR001950">
    <property type="entry name" value="SUI1"/>
</dbReference>
<feature type="region of interest" description="Disordered" evidence="1">
    <location>
        <begin position="217"/>
        <end position="269"/>
    </location>
</feature>
<keyword evidence="2" id="KW-0472">Membrane</keyword>
<keyword evidence="2" id="KW-0812">Transmembrane</keyword>
<reference evidence="4 5" key="1">
    <citation type="submission" date="2013-11" db="EMBL/GenBank/DDBJ databases">
        <title>The Genome Sequence of Plasmodium yoelii 17X.</title>
        <authorList>
            <consortium name="The Broad Institute Genomics Platform"/>
            <consortium name="The Broad Institute Genome Sequencing Center for Infectious Disease"/>
            <person name="Neafsey D."/>
            <person name="Adams J."/>
            <person name="Walker B."/>
            <person name="Young S.K."/>
            <person name="Zeng Q."/>
            <person name="Gargeya S."/>
            <person name="Fitzgerald M."/>
            <person name="Haas B."/>
            <person name="Abouelleil A."/>
            <person name="Alvarado L."/>
            <person name="Chapman S.B."/>
            <person name="Gainer-Dewar J."/>
            <person name="Goldberg J."/>
            <person name="Griggs A."/>
            <person name="Gujja S."/>
            <person name="Hansen M."/>
            <person name="Howarth C."/>
            <person name="Imamovic A."/>
            <person name="Ireland A."/>
            <person name="Larimer J."/>
            <person name="McCowan C."/>
            <person name="Murphy C."/>
            <person name="Pearson M."/>
            <person name="Poon T.W."/>
            <person name="Priest M."/>
            <person name="Roberts A."/>
            <person name="Saif S."/>
            <person name="Shea T."/>
            <person name="Sykes S."/>
            <person name="Wortman J."/>
            <person name="Nusbaum C."/>
            <person name="Birren B."/>
        </authorList>
    </citation>
    <scope>NUCLEOTIDE SEQUENCE [LARGE SCALE GENOMIC DNA]</scope>
    <source>
        <strain evidence="4 5">17X</strain>
    </source>
</reference>
<dbReference type="PANTHER" id="PTHR12217:SF4">
    <property type="entry name" value="EUKARYOTIC TRANSLATION INITIATION FACTOR 2D"/>
    <property type="match status" value="1"/>
</dbReference>
<evidence type="ECO:0000256" key="2">
    <source>
        <dbReference type="SAM" id="Phobius"/>
    </source>
</evidence>
<accession>V7PN57</accession>
<dbReference type="GO" id="GO:0001731">
    <property type="term" value="P:formation of translation preinitiation complex"/>
    <property type="evidence" value="ECO:0007669"/>
    <property type="project" value="InterPro"/>
</dbReference>
<feature type="compositionally biased region" description="Basic and acidic residues" evidence="1">
    <location>
        <begin position="410"/>
        <end position="424"/>
    </location>
</feature>
<feature type="region of interest" description="Disordered" evidence="1">
    <location>
        <begin position="357"/>
        <end position="468"/>
    </location>
</feature>
<dbReference type="InterPro" id="IPR036885">
    <property type="entry name" value="SWIB_MDM2_dom_sf"/>
</dbReference>
<keyword evidence="5" id="KW-1185">Reference proteome</keyword>
<dbReference type="CDD" id="cd11608">
    <property type="entry name" value="eIF2D_C"/>
    <property type="match status" value="1"/>
</dbReference>
<dbReference type="InterPro" id="IPR015947">
    <property type="entry name" value="PUA-like_sf"/>
</dbReference>
<dbReference type="InterPro" id="IPR036877">
    <property type="entry name" value="SUI1_dom_sf"/>
</dbReference>
<evidence type="ECO:0000259" key="3">
    <source>
        <dbReference type="PROSITE" id="PS50296"/>
    </source>
</evidence>
<proteinExistence type="predicted"/>
<dbReference type="AlphaFoldDB" id="V7PN57"/>
<gene>
    <name evidence="4" type="ORF">YYC_02688</name>
</gene>
<dbReference type="Gene3D" id="3.30.780.10">
    <property type="entry name" value="SUI1-like domain"/>
    <property type="match status" value="1"/>
</dbReference>
<dbReference type="FunFam" id="3.30.780.10:FF:000012">
    <property type="entry name" value="Translation initiation factor SUI1, putative"/>
    <property type="match status" value="1"/>
</dbReference>
<dbReference type="InterPro" id="IPR058886">
    <property type="entry name" value="SWIB_eIF2D"/>
</dbReference>
<dbReference type="SUPFAM" id="SSF47592">
    <property type="entry name" value="SWIB/MDM2 domain"/>
    <property type="match status" value="1"/>
</dbReference>
<organism evidence="4 5">
    <name type="scientific">Plasmodium yoelii 17X</name>
    <dbReference type="NCBI Taxonomy" id="1323249"/>
    <lineage>
        <taxon>Eukaryota</taxon>
        <taxon>Sar</taxon>
        <taxon>Alveolata</taxon>
        <taxon>Apicomplexa</taxon>
        <taxon>Aconoidasida</taxon>
        <taxon>Haemosporida</taxon>
        <taxon>Plasmodiidae</taxon>
        <taxon>Plasmodium</taxon>
        <taxon>Plasmodium (Vinckeia)</taxon>
    </lineage>
</organism>
<feature type="compositionally biased region" description="Basic and acidic residues" evidence="1">
    <location>
        <begin position="391"/>
        <end position="400"/>
    </location>
</feature>
<dbReference type="InterPro" id="IPR057429">
    <property type="entry name" value="WH_eIF2D"/>
</dbReference>
<keyword evidence="2" id="KW-1133">Transmembrane helix</keyword>
<dbReference type="InterPro" id="IPR048248">
    <property type="entry name" value="PUA_eIF2d-like"/>
</dbReference>
<dbReference type="PROSITE" id="PS50296">
    <property type="entry name" value="SUI1"/>
    <property type="match status" value="1"/>
</dbReference>
<feature type="compositionally biased region" description="Basic residues" evidence="1">
    <location>
        <begin position="425"/>
        <end position="445"/>
    </location>
</feature>
<evidence type="ECO:0000256" key="1">
    <source>
        <dbReference type="SAM" id="MobiDB-lite"/>
    </source>
</evidence>
<protein>
    <recommendedName>
        <fullName evidence="3">SUI1 domain-containing protein</fullName>
    </recommendedName>
</protein>
<dbReference type="InterPro" id="IPR041366">
    <property type="entry name" value="Pre-PUA"/>
</dbReference>
<feature type="compositionally biased region" description="Acidic residues" evidence="1">
    <location>
        <begin position="369"/>
        <end position="380"/>
    </location>
</feature>
<feature type="domain" description="SUI1" evidence="3">
    <location>
        <begin position="749"/>
        <end position="821"/>
    </location>
</feature>
<dbReference type="PANTHER" id="PTHR12217">
    <property type="entry name" value="EUKARYOTIC TRANSLATION INITIATION FACTOR 2D"/>
    <property type="match status" value="1"/>
</dbReference>
<evidence type="ECO:0000313" key="4">
    <source>
        <dbReference type="EMBL" id="ETB60400.1"/>
    </source>
</evidence>
<dbReference type="Gene3D" id="3.10.400.20">
    <property type="match status" value="1"/>
</dbReference>
<name>V7PN57_PLAYE</name>
<dbReference type="Proteomes" id="UP000018538">
    <property type="component" value="Unassembled WGS sequence"/>
</dbReference>
<dbReference type="EMBL" id="KI635763">
    <property type="protein sequence ID" value="ETB60400.1"/>
    <property type="molecule type" value="Genomic_DNA"/>
</dbReference>
<dbReference type="GO" id="GO:0003743">
    <property type="term" value="F:translation initiation factor activity"/>
    <property type="evidence" value="ECO:0007669"/>
    <property type="project" value="InterPro"/>
</dbReference>
<dbReference type="InterPro" id="IPR039757">
    <property type="entry name" value="EIF2D"/>
</dbReference>
<feature type="compositionally biased region" description="Basic and acidic residues" evidence="1">
    <location>
        <begin position="225"/>
        <end position="239"/>
    </location>
</feature>
<dbReference type="Pfam" id="PF25304">
    <property type="entry name" value="WHD_eIF2D"/>
    <property type="match status" value="1"/>
</dbReference>
<dbReference type="OrthoDB" id="199771at2759"/>
<dbReference type="CDD" id="cd21156">
    <property type="entry name" value="PUA_eIF2d-like"/>
    <property type="match status" value="1"/>
</dbReference>
<dbReference type="Pfam" id="PF17832">
    <property type="entry name" value="Pre-PUA"/>
    <property type="match status" value="1"/>
</dbReference>
<dbReference type="InterPro" id="IPR039759">
    <property type="entry name" value="eIF2D_SUI1"/>
</dbReference>
<dbReference type="Pfam" id="PF01253">
    <property type="entry name" value="SUI1"/>
    <property type="match status" value="1"/>
</dbReference>
<evidence type="ECO:0000313" key="5">
    <source>
        <dbReference type="Proteomes" id="UP000018538"/>
    </source>
</evidence>
<dbReference type="SUPFAM" id="SSF88697">
    <property type="entry name" value="PUA domain-like"/>
    <property type="match status" value="1"/>
</dbReference>
<feature type="transmembrane region" description="Helical" evidence="2">
    <location>
        <begin position="7"/>
        <end position="27"/>
    </location>
</feature>
<sequence>MFSLLPIIFIFIYLFIFIYFFRLAIILKSTFNIENDEEINELLDKEDASICKVQKKKITIYFSKNNPVLVSINNLIFPTVYTLWKFPRMIPCFVIYPPASEFLLRGADLMIPGICKNIDDLDKLKPGAIWGVRVFNNPYIFAVGECCVEYNNNMKDLYTSKGKCLKLVHTFTDELWKLGSLDIPDISFKNKIIDSVENIVDDFSEFKIYGENNKGAKKKNNNNIKVEEKKKEKTDEKGKFGWSSDSDTSEAKKSDTEKVAEKENEKTYKGSSNEKYLANFYKHFDIILKNKNKEKNSQDELKLKNSNTGTTIIASNNNCDKKEYIHDLNSMNNGINLSKENYMNKEDNWENLEESIASADNNGDNNGDNNDDDDNDDDNNDNSALSETENEGFKTEREGHIFSGGENCVSEEKDIISEQGESHKNLKNKKQRNPKNKNVGKKKDKHEHNEDQYSSNDENGGENKTNKYDIHNNKNYNNIFELKTEQQDKLLLYLFLESIYYITDDSLPIDASGIYSKMTKEFSYIHKNKVFLEDLENDNVCYEIINKINKKEINILLDVKKSSYKKLIKFIQHCSKIKLIKIKENRNIVSIVNINKEHPLFSSYKFMDINEKKKCDNENVKNENTTSNSKGAQVLEFYMPSTKTLNIFKHINKKTDKNTYFTIKELRELFHTYITLNNLQSDKDKSLIKINNDIQAFLSSEKYDNMLPYDIAVNKFISLQQPCYAIVKPNANFDIDPIKIIKGVCPSIHIYSVARMKGKKYVTHITNLYLFYVDLQKFSEQIQKQLACSCSIVISPSTQKEEVLVQGNVVNQIHTILITNYFLPRKYIVLNVK</sequence>
<dbReference type="SUPFAM" id="SSF55159">
    <property type="entry name" value="eIF1-like"/>
    <property type="match status" value="1"/>
</dbReference>
<dbReference type="Pfam" id="PF26291">
    <property type="entry name" value="SWIB_eIF2D"/>
    <property type="match status" value="1"/>
</dbReference>
<dbReference type="Pfam" id="PF26292">
    <property type="entry name" value="PUA_elF2D"/>
    <property type="match status" value="1"/>
</dbReference>